<evidence type="ECO:0000313" key="3">
    <source>
        <dbReference type="WBParaSite" id="BPAG_0000121401-mRNA-1"/>
    </source>
</evidence>
<gene>
    <name evidence="1" type="ORF">BPAG_LOCUS1215</name>
</gene>
<keyword evidence="2" id="KW-1185">Reference proteome</keyword>
<accession>A0A0N4SZJ4</accession>
<evidence type="ECO:0000313" key="2">
    <source>
        <dbReference type="Proteomes" id="UP000278627"/>
    </source>
</evidence>
<reference evidence="3" key="1">
    <citation type="submission" date="2017-02" db="UniProtKB">
        <authorList>
            <consortium name="WormBaseParasite"/>
        </authorList>
    </citation>
    <scope>IDENTIFICATION</scope>
</reference>
<dbReference type="WBParaSite" id="BPAG_0000121401-mRNA-1">
    <property type="protein sequence ID" value="BPAG_0000121401-mRNA-1"/>
    <property type="gene ID" value="BPAG_0000121401"/>
</dbReference>
<proteinExistence type="predicted"/>
<dbReference type="AlphaFoldDB" id="A0A0N4SZJ4"/>
<protein>
    <submittedName>
        <fullName evidence="3">Secreted protein</fullName>
    </submittedName>
</protein>
<dbReference type="EMBL" id="UZAD01000085">
    <property type="protein sequence ID" value="VDN82401.1"/>
    <property type="molecule type" value="Genomic_DNA"/>
</dbReference>
<sequence>MLYALFSADDLLLPVHHGLAVSYLRIPTREAEPEEETMKGESLPLCCYYPHCMCICSSRDGTGRVCPSYSLGVVAKLNVFQILLPFSLSLFQSSPLLFLIHLPK</sequence>
<reference evidence="1 2" key="2">
    <citation type="submission" date="2018-11" db="EMBL/GenBank/DDBJ databases">
        <authorList>
            <consortium name="Pathogen Informatics"/>
        </authorList>
    </citation>
    <scope>NUCLEOTIDE SEQUENCE [LARGE SCALE GENOMIC DNA]</scope>
</reference>
<dbReference type="Proteomes" id="UP000278627">
    <property type="component" value="Unassembled WGS sequence"/>
</dbReference>
<organism evidence="3">
    <name type="scientific">Brugia pahangi</name>
    <name type="common">Filarial nematode worm</name>
    <dbReference type="NCBI Taxonomy" id="6280"/>
    <lineage>
        <taxon>Eukaryota</taxon>
        <taxon>Metazoa</taxon>
        <taxon>Ecdysozoa</taxon>
        <taxon>Nematoda</taxon>
        <taxon>Chromadorea</taxon>
        <taxon>Rhabditida</taxon>
        <taxon>Spirurina</taxon>
        <taxon>Spiruromorpha</taxon>
        <taxon>Filarioidea</taxon>
        <taxon>Onchocercidae</taxon>
        <taxon>Brugia</taxon>
    </lineage>
</organism>
<name>A0A0N4SZJ4_BRUPA</name>
<evidence type="ECO:0000313" key="1">
    <source>
        <dbReference type="EMBL" id="VDN82401.1"/>
    </source>
</evidence>